<dbReference type="InterPro" id="IPR040077">
    <property type="entry name" value="GST_C_Theta"/>
</dbReference>
<evidence type="ECO:0000313" key="10">
    <source>
        <dbReference type="EMBL" id="EDV23103.1"/>
    </source>
</evidence>
<dbReference type="FunCoup" id="B3S2J1">
    <property type="interactions" value="224"/>
</dbReference>
<keyword evidence="11" id="KW-1185">Reference proteome</keyword>
<dbReference type="PANTHER" id="PTHR43917:SF8">
    <property type="entry name" value="GH16740P-RELATED"/>
    <property type="match status" value="1"/>
</dbReference>
<dbReference type="InterPro" id="IPR036249">
    <property type="entry name" value="Thioredoxin-like_sf"/>
</dbReference>
<evidence type="ECO:0000259" key="8">
    <source>
        <dbReference type="PROSITE" id="PS50404"/>
    </source>
</evidence>
<evidence type="ECO:0000313" key="11">
    <source>
        <dbReference type="Proteomes" id="UP000009022"/>
    </source>
</evidence>
<evidence type="ECO:0000256" key="4">
    <source>
        <dbReference type="ARBA" id="ARBA00012452"/>
    </source>
</evidence>
<feature type="domain" description="GST C-terminal" evidence="9">
    <location>
        <begin position="89"/>
        <end position="228"/>
    </location>
</feature>
<dbReference type="SFLD" id="SFLDG00358">
    <property type="entry name" value="Main_(cytGST)"/>
    <property type="match status" value="1"/>
</dbReference>
<comment type="similarity">
    <text evidence="2">Belongs to the GST superfamily. Theta family.</text>
</comment>
<dbReference type="PANTHER" id="PTHR43917">
    <property type="match status" value="1"/>
</dbReference>
<dbReference type="InParanoid" id="B3S2J1"/>
<comment type="catalytic activity">
    <reaction evidence="7">
        <text>RX + glutathione = an S-substituted glutathione + a halide anion + H(+)</text>
        <dbReference type="Rhea" id="RHEA:16437"/>
        <dbReference type="ChEBI" id="CHEBI:15378"/>
        <dbReference type="ChEBI" id="CHEBI:16042"/>
        <dbReference type="ChEBI" id="CHEBI:17792"/>
        <dbReference type="ChEBI" id="CHEBI:57925"/>
        <dbReference type="ChEBI" id="CHEBI:90779"/>
        <dbReference type="EC" id="2.5.1.18"/>
    </reaction>
</comment>
<keyword evidence="6" id="KW-0808">Transferase</keyword>
<dbReference type="FunFam" id="3.40.30.10:FF:000176">
    <property type="entry name" value="Glutathione S-transferase theta-1"/>
    <property type="match status" value="1"/>
</dbReference>
<dbReference type="InterPro" id="IPR040079">
    <property type="entry name" value="Glutathione_S-Trfase"/>
</dbReference>
<dbReference type="Pfam" id="PF00043">
    <property type="entry name" value="GST_C"/>
    <property type="match status" value="1"/>
</dbReference>
<dbReference type="SUPFAM" id="SSF52833">
    <property type="entry name" value="Thioredoxin-like"/>
    <property type="match status" value="1"/>
</dbReference>
<dbReference type="OMA" id="CQYRVDE"/>
<protein>
    <recommendedName>
        <fullName evidence="4">glutathione transferase</fullName>
        <ecNumber evidence="4">2.5.1.18</ecNumber>
    </recommendedName>
</protein>
<dbReference type="eggNOG" id="KOG0867">
    <property type="taxonomic scope" value="Eukaryota"/>
</dbReference>
<dbReference type="RefSeq" id="XP_002114013.1">
    <property type="nucleotide sequence ID" value="XM_002113977.1"/>
</dbReference>
<sequence length="229" mass="25633">MSSIDFYGHLASQPCRAVQLFMKANNIPFNFHLIDLTKGEQTKEDFQKVNPMGKVPAIKDGDFCLAEGIAIVQYLAAKYSTPDHWYPKDAAAKARVNEYLNWHHSNTRGGATGVFFNAVILHQIRKQPRNEAAIKEAKGKLTVALDLFENYFVKDRLFIGGSEICIADLFAVCEFTQLDQIGIDVGKNRANVKAWKDRVSAQLGAHFVEAHEVIINFAKSANFAPEPFE</sequence>
<dbReference type="GO" id="GO:0004364">
    <property type="term" value="F:glutathione transferase activity"/>
    <property type="evidence" value="ECO:0000318"/>
    <property type="project" value="GO_Central"/>
</dbReference>
<dbReference type="Gene3D" id="1.20.1050.10">
    <property type="match status" value="1"/>
</dbReference>
<dbReference type="InterPro" id="IPR040075">
    <property type="entry name" value="GST_N_Theta"/>
</dbReference>
<gene>
    <name evidence="10" type="ORF">TRIADDRAFT_63117</name>
</gene>
<dbReference type="Gene3D" id="3.40.30.10">
    <property type="entry name" value="Glutaredoxin"/>
    <property type="match status" value="1"/>
</dbReference>
<dbReference type="GeneID" id="6755553"/>
<dbReference type="OrthoDB" id="422574at2759"/>
<reference evidence="10 11" key="1">
    <citation type="journal article" date="2008" name="Nature">
        <title>The Trichoplax genome and the nature of placozoans.</title>
        <authorList>
            <person name="Srivastava M."/>
            <person name="Begovic E."/>
            <person name="Chapman J."/>
            <person name="Putnam N.H."/>
            <person name="Hellsten U."/>
            <person name="Kawashima T."/>
            <person name="Kuo A."/>
            <person name="Mitros T."/>
            <person name="Salamov A."/>
            <person name="Carpenter M.L."/>
            <person name="Signorovitch A.Y."/>
            <person name="Moreno M.A."/>
            <person name="Kamm K."/>
            <person name="Grimwood J."/>
            <person name="Schmutz J."/>
            <person name="Shapiro H."/>
            <person name="Grigoriev I.V."/>
            <person name="Buss L.W."/>
            <person name="Schierwater B."/>
            <person name="Dellaporta S.L."/>
            <person name="Rokhsar D.S."/>
        </authorList>
    </citation>
    <scope>NUCLEOTIDE SEQUENCE [LARGE SCALE GENOMIC DNA]</scope>
    <source>
        <strain evidence="10 11">Grell-BS-1999</strain>
    </source>
</reference>
<dbReference type="InterPro" id="IPR036282">
    <property type="entry name" value="Glutathione-S-Trfase_C_sf"/>
</dbReference>
<dbReference type="InterPro" id="IPR004045">
    <property type="entry name" value="Glutathione_S-Trfase_N"/>
</dbReference>
<evidence type="ECO:0000256" key="7">
    <source>
        <dbReference type="ARBA" id="ARBA00047960"/>
    </source>
</evidence>
<dbReference type="EC" id="2.5.1.18" evidence="4"/>
<feature type="domain" description="GST N-terminal" evidence="8">
    <location>
        <begin position="2"/>
        <end position="83"/>
    </location>
</feature>
<organism evidence="10 11">
    <name type="scientific">Trichoplax adhaerens</name>
    <name type="common">Trichoplax reptans</name>
    <dbReference type="NCBI Taxonomy" id="10228"/>
    <lineage>
        <taxon>Eukaryota</taxon>
        <taxon>Metazoa</taxon>
        <taxon>Placozoa</taxon>
        <taxon>Uniplacotomia</taxon>
        <taxon>Trichoplacea</taxon>
        <taxon>Trichoplacidae</taxon>
        <taxon>Trichoplax</taxon>
    </lineage>
</organism>
<dbReference type="CDD" id="cd03183">
    <property type="entry name" value="GST_C_Theta"/>
    <property type="match status" value="1"/>
</dbReference>
<evidence type="ECO:0000256" key="5">
    <source>
        <dbReference type="ARBA" id="ARBA00022490"/>
    </source>
</evidence>
<dbReference type="Proteomes" id="UP000009022">
    <property type="component" value="Unassembled WGS sequence"/>
</dbReference>
<evidence type="ECO:0000256" key="6">
    <source>
        <dbReference type="ARBA" id="ARBA00022679"/>
    </source>
</evidence>
<name>B3S2J1_TRIAD</name>
<dbReference type="SFLD" id="SFLDS00019">
    <property type="entry name" value="Glutathione_Transferase_(cytos"/>
    <property type="match status" value="1"/>
</dbReference>
<evidence type="ECO:0000256" key="2">
    <source>
        <dbReference type="ARBA" id="ARBA00009899"/>
    </source>
</evidence>
<dbReference type="InterPro" id="IPR004046">
    <property type="entry name" value="GST_C"/>
</dbReference>
<dbReference type="InterPro" id="IPR010987">
    <property type="entry name" value="Glutathione-S-Trfase_C-like"/>
</dbReference>
<dbReference type="PROSITE" id="PS50404">
    <property type="entry name" value="GST_NTER"/>
    <property type="match status" value="1"/>
</dbReference>
<dbReference type="CDD" id="cd03050">
    <property type="entry name" value="GST_N_Theta"/>
    <property type="match status" value="1"/>
</dbReference>
<comment type="subunit">
    <text evidence="3">Homodimer.</text>
</comment>
<dbReference type="Pfam" id="PF02798">
    <property type="entry name" value="GST_N"/>
    <property type="match status" value="1"/>
</dbReference>
<dbReference type="InterPro" id="IPR051369">
    <property type="entry name" value="GST_Theta"/>
</dbReference>
<accession>B3S2J1</accession>
<comment type="subcellular location">
    <subcellularLocation>
        <location evidence="1">Cytoplasm</location>
    </subcellularLocation>
</comment>
<dbReference type="PhylomeDB" id="B3S2J1"/>
<keyword evidence="5" id="KW-0963">Cytoplasm</keyword>
<evidence type="ECO:0000256" key="1">
    <source>
        <dbReference type="ARBA" id="ARBA00004496"/>
    </source>
</evidence>
<dbReference type="SFLD" id="SFLDG01153">
    <property type="entry name" value="Main.4:_Theta-like"/>
    <property type="match status" value="1"/>
</dbReference>
<dbReference type="FunFam" id="1.20.1050.10:FF:000008">
    <property type="entry name" value="Glutathione S-transferase theta-1"/>
    <property type="match status" value="1"/>
</dbReference>
<dbReference type="EMBL" id="DS985247">
    <property type="protein sequence ID" value="EDV23103.1"/>
    <property type="molecule type" value="Genomic_DNA"/>
</dbReference>
<evidence type="ECO:0000256" key="3">
    <source>
        <dbReference type="ARBA" id="ARBA00011738"/>
    </source>
</evidence>
<dbReference type="AlphaFoldDB" id="B3S2J1"/>
<proteinExistence type="inferred from homology"/>
<dbReference type="GO" id="GO:0005737">
    <property type="term" value="C:cytoplasm"/>
    <property type="evidence" value="ECO:0000318"/>
    <property type="project" value="GO_Central"/>
</dbReference>
<dbReference type="GO" id="GO:0006749">
    <property type="term" value="P:glutathione metabolic process"/>
    <property type="evidence" value="ECO:0000318"/>
    <property type="project" value="GO_Central"/>
</dbReference>
<dbReference type="HOGENOM" id="CLU_011226_2_0_1"/>
<evidence type="ECO:0000259" key="9">
    <source>
        <dbReference type="PROSITE" id="PS50405"/>
    </source>
</evidence>
<dbReference type="SUPFAM" id="SSF47616">
    <property type="entry name" value="GST C-terminal domain-like"/>
    <property type="match status" value="1"/>
</dbReference>
<dbReference type="STRING" id="10228.B3S2J1"/>
<dbReference type="CTD" id="6755553"/>
<dbReference type="KEGG" id="tad:TRIADDRAFT_63117"/>
<dbReference type="PROSITE" id="PS50405">
    <property type="entry name" value="GST_CTER"/>
    <property type="match status" value="1"/>
</dbReference>